<evidence type="ECO:0000313" key="5">
    <source>
        <dbReference type="Proteomes" id="UP000682713"/>
    </source>
</evidence>
<comment type="similarity">
    <text evidence="1">Belongs to the short-chain dehydrogenases/reductases (SDR) family.</text>
</comment>
<dbReference type="GO" id="GO:0016491">
    <property type="term" value="F:oxidoreductase activity"/>
    <property type="evidence" value="ECO:0007669"/>
    <property type="project" value="UniProtKB-KW"/>
</dbReference>
<dbReference type="NCBIfam" id="NF005559">
    <property type="entry name" value="PRK07231.1"/>
    <property type="match status" value="1"/>
</dbReference>
<protein>
    <submittedName>
        <fullName evidence="4">SDR family oxidoreductase</fullName>
    </submittedName>
</protein>
<comment type="subunit">
    <text evidence="2">Homotetramer.</text>
</comment>
<dbReference type="InterPro" id="IPR036291">
    <property type="entry name" value="NAD(P)-bd_dom_sf"/>
</dbReference>
<dbReference type="PANTHER" id="PTHR43639">
    <property type="entry name" value="OXIDOREDUCTASE, SHORT-CHAIN DEHYDROGENASE/REDUCTASE FAMILY (AFU_ORTHOLOGUE AFUA_5G02870)"/>
    <property type="match status" value="1"/>
</dbReference>
<dbReference type="PANTHER" id="PTHR43639:SF1">
    <property type="entry name" value="SHORT-CHAIN DEHYDROGENASE_REDUCTASE FAMILY PROTEIN"/>
    <property type="match status" value="1"/>
</dbReference>
<proteinExistence type="inferred from homology"/>
<name>A0A942YN13_9BACI</name>
<sequence>MYLSGKKFELLGGFFVNDSNFIKKTALVTGASRGIGKGIALELASIGYDLVITYRTGKEEAEETADSIEKNYGRKCYPIHAELADESTASIIVQKSIDVLGKLDVLINNAGVTIKSPLAEMGHKDIIHLLSLNLKTPLLTMKAAVKHMIDERIKGNIINISSTRGKRAYPDDAVYGGTKAALIRATESVALECAPFGIRVNCIAPGATKVREGNNEHLKKLGDKIPLNRVGTPRDIGQAVAWLISDQASYITGETIKIDGGLILPGMPEDIRPEAGYGWGEIR</sequence>
<dbReference type="AlphaFoldDB" id="A0A942YN13"/>
<dbReference type="Pfam" id="PF13561">
    <property type="entry name" value="adh_short_C2"/>
    <property type="match status" value="1"/>
</dbReference>
<dbReference type="GO" id="GO:0008206">
    <property type="term" value="P:bile acid metabolic process"/>
    <property type="evidence" value="ECO:0007669"/>
    <property type="project" value="UniProtKB-ARBA"/>
</dbReference>
<keyword evidence="5" id="KW-1185">Reference proteome</keyword>
<evidence type="ECO:0000256" key="2">
    <source>
        <dbReference type="ARBA" id="ARBA00011881"/>
    </source>
</evidence>
<dbReference type="PRINTS" id="PR00080">
    <property type="entry name" value="SDRFAMILY"/>
</dbReference>
<dbReference type="InterPro" id="IPR002347">
    <property type="entry name" value="SDR_fam"/>
</dbReference>
<evidence type="ECO:0000256" key="1">
    <source>
        <dbReference type="ARBA" id="ARBA00006484"/>
    </source>
</evidence>
<dbReference type="EMBL" id="JAGYPJ010000001">
    <property type="protein sequence ID" value="MBS4199866.1"/>
    <property type="molecule type" value="Genomic_DNA"/>
</dbReference>
<evidence type="ECO:0000256" key="3">
    <source>
        <dbReference type="ARBA" id="ARBA00023002"/>
    </source>
</evidence>
<accession>A0A942YN13</accession>
<dbReference type="SUPFAM" id="SSF51735">
    <property type="entry name" value="NAD(P)-binding Rossmann-fold domains"/>
    <property type="match status" value="1"/>
</dbReference>
<dbReference type="PRINTS" id="PR00081">
    <property type="entry name" value="GDHRDH"/>
</dbReference>
<dbReference type="FunFam" id="3.40.50.720:FF:000084">
    <property type="entry name" value="Short-chain dehydrogenase reductase"/>
    <property type="match status" value="1"/>
</dbReference>
<dbReference type="Proteomes" id="UP000682713">
    <property type="component" value="Unassembled WGS sequence"/>
</dbReference>
<keyword evidence="3" id="KW-0560">Oxidoreductase</keyword>
<dbReference type="Gene3D" id="3.40.50.720">
    <property type="entry name" value="NAD(P)-binding Rossmann-like Domain"/>
    <property type="match status" value="1"/>
</dbReference>
<reference evidence="4 5" key="1">
    <citation type="submission" date="2021-05" db="EMBL/GenBank/DDBJ databases">
        <title>Novel Bacillus species.</title>
        <authorList>
            <person name="Liu G."/>
        </authorList>
    </citation>
    <scope>NUCLEOTIDE SEQUENCE [LARGE SCALE GENOMIC DNA]</scope>
    <source>
        <strain evidence="4 5">FJAT-49732</strain>
    </source>
</reference>
<gene>
    <name evidence="4" type="ORF">KHA93_09370</name>
</gene>
<comment type="caution">
    <text evidence="4">The sequence shown here is derived from an EMBL/GenBank/DDBJ whole genome shotgun (WGS) entry which is preliminary data.</text>
</comment>
<evidence type="ECO:0000313" key="4">
    <source>
        <dbReference type="EMBL" id="MBS4199866.1"/>
    </source>
</evidence>
<organism evidence="4 5">
    <name type="scientific">Lederbergia citrisecunda</name>
    <dbReference type="NCBI Taxonomy" id="2833583"/>
    <lineage>
        <taxon>Bacteria</taxon>
        <taxon>Bacillati</taxon>
        <taxon>Bacillota</taxon>
        <taxon>Bacilli</taxon>
        <taxon>Bacillales</taxon>
        <taxon>Bacillaceae</taxon>
        <taxon>Lederbergia</taxon>
    </lineage>
</organism>